<name>A0A1E3NE03_9ASCO</name>
<dbReference type="Gene3D" id="1.25.40.10">
    <property type="entry name" value="Tetratricopeptide repeat domain"/>
    <property type="match status" value="1"/>
</dbReference>
<feature type="region of interest" description="Disordered" evidence="1">
    <location>
        <begin position="32"/>
        <end position="61"/>
    </location>
</feature>
<protein>
    <recommendedName>
        <fullName evidence="4">Pentacotripeptide-repeat region of PRORP domain-containing protein</fullName>
    </recommendedName>
</protein>
<dbReference type="AlphaFoldDB" id="A0A1E3NE03"/>
<evidence type="ECO:0000313" key="2">
    <source>
        <dbReference type="EMBL" id="ODQ44360.1"/>
    </source>
</evidence>
<gene>
    <name evidence="2" type="ORF">PICMEDRAFT_13565</name>
</gene>
<dbReference type="EMBL" id="KV454007">
    <property type="protein sequence ID" value="ODQ44360.1"/>
    <property type="molecule type" value="Genomic_DNA"/>
</dbReference>
<dbReference type="InterPro" id="IPR011990">
    <property type="entry name" value="TPR-like_helical_dom_sf"/>
</dbReference>
<dbReference type="OrthoDB" id="185373at2759"/>
<evidence type="ECO:0000256" key="1">
    <source>
        <dbReference type="SAM" id="MobiDB-lite"/>
    </source>
</evidence>
<dbReference type="RefSeq" id="XP_019015473.1">
    <property type="nucleotide sequence ID" value="XM_019160080.1"/>
</dbReference>
<feature type="compositionally biased region" description="Low complexity" evidence="1">
    <location>
        <begin position="32"/>
        <end position="42"/>
    </location>
</feature>
<feature type="compositionally biased region" description="Basic and acidic residues" evidence="1">
    <location>
        <begin position="166"/>
        <end position="176"/>
    </location>
</feature>
<accession>A0A1E3NE03</accession>
<organism evidence="2 3">
    <name type="scientific">Pichia membranifaciens NRRL Y-2026</name>
    <dbReference type="NCBI Taxonomy" id="763406"/>
    <lineage>
        <taxon>Eukaryota</taxon>
        <taxon>Fungi</taxon>
        <taxon>Dikarya</taxon>
        <taxon>Ascomycota</taxon>
        <taxon>Saccharomycotina</taxon>
        <taxon>Pichiomycetes</taxon>
        <taxon>Pichiales</taxon>
        <taxon>Pichiaceae</taxon>
        <taxon>Pichia</taxon>
    </lineage>
</organism>
<keyword evidence="3" id="KW-1185">Reference proteome</keyword>
<dbReference type="STRING" id="763406.A0A1E3NE03"/>
<sequence length="837" mass="93722">MLRRLMAGNGRHAVRCVLPDAQMTNLRLHTTITTGRPTNTNTKPRRRHMQSPSTSTEEENLLRESSKLAQQLKALEGLTRQVQDSIKEKENEMTRKDVTRETSVGIAGGNDKADPVVDEKDIDDVFKALGIFGSTAAGEDGSSRPALPTEETDLVHNNQSEAEPESLEKTGSREEDNTVIDLNDEKELLSLFPVPKAYVPLPESVTSVLTPEVLSNITQEQTATWEPVIDALLSSSICDPLSGSELASQADFTGYDFHQLVATIPRKQKEPLVEKLHELALMSGVLWGNVHVMNDLLALCNLLPNEKGKLLVEVLLQDIDLSSNDTSDGGSKVVANATTKAILLNHYARLSDVGKVREYIAELDKLPDSKNPMKTSPVIYTSIMQMYMRLDDYDLAKETFDTMKFLSMATSPSPRTYTSMILLDTLHNNIEHGIAVYNEMLDKEVKLEPDALLALAKGCGARRGMVDQGWGFIIDYYENGYAVDSQVMEIMMYLAYVDGDLPFVRGIWMNICETNTKLQGRIQLPHAKCTKWLFNTYYRVGDIVELARNGTSHVPVGLRDSRVRAIRMKVLELTNFNFHEQAPPLLPMVDFDGSDPKLMLGEARALWKYLVQRSQEVGEGVGGKAYLGEAVIEAYLYVVGRYAAMETFEREFDRLTVFDGDGEESVTIEEPREGDVDVDADADADAAAVNDDTAARAVAVPHSVLPAGRVLRTDRLYNLCMHTARHQACLSFAQRIWTERGRYRRSTAFQALSVPDQDAADFKFARLMLSVLTHTGDAGDAYKLVLSSQNRFVWTRYHLKSLLMLCERLGYTTFARELDRVVKRGHKWVRRQQRRAA</sequence>
<evidence type="ECO:0000313" key="3">
    <source>
        <dbReference type="Proteomes" id="UP000094455"/>
    </source>
</evidence>
<evidence type="ECO:0008006" key="4">
    <source>
        <dbReference type="Google" id="ProtNLM"/>
    </source>
</evidence>
<proteinExistence type="predicted"/>
<dbReference type="GeneID" id="30176767"/>
<reference evidence="2 3" key="1">
    <citation type="journal article" date="2016" name="Proc. Natl. Acad. Sci. U.S.A.">
        <title>Comparative genomics of biotechnologically important yeasts.</title>
        <authorList>
            <person name="Riley R."/>
            <person name="Haridas S."/>
            <person name="Wolfe K.H."/>
            <person name="Lopes M.R."/>
            <person name="Hittinger C.T."/>
            <person name="Goeker M."/>
            <person name="Salamov A.A."/>
            <person name="Wisecaver J.H."/>
            <person name="Long T.M."/>
            <person name="Calvey C.H."/>
            <person name="Aerts A.L."/>
            <person name="Barry K.W."/>
            <person name="Choi C."/>
            <person name="Clum A."/>
            <person name="Coughlan A.Y."/>
            <person name="Deshpande S."/>
            <person name="Douglass A.P."/>
            <person name="Hanson S.J."/>
            <person name="Klenk H.-P."/>
            <person name="LaButti K.M."/>
            <person name="Lapidus A."/>
            <person name="Lindquist E.A."/>
            <person name="Lipzen A.M."/>
            <person name="Meier-Kolthoff J.P."/>
            <person name="Ohm R.A."/>
            <person name="Otillar R.P."/>
            <person name="Pangilinan J.L."/>
            <person name="Peng Y."/>
            <person name="Rokas A."/>
            <person name="Rosa C.A."/>
            <person name="Scheuner C."/>
            <person name="Sibirny A.A."/>
            <person name="Slot J.C."/>
            <person name="Stielow J.B."/>
            <person name="Sun H."/>
            <person name="Kurtzman C.P."/>
            <person name="Blackwell M."/>
            <person name="Grigoriev I.V."/>
            <person name="Jeffries T.W."/>
        </authorList>
    </citation>
    <scope>NUCLEOTIDE SEQUENCE [LARGE SCALE GENOMIC DNA]</scope>
    <source>
        <strain evidence="2 3">NRRL Y-2026</strain>
    </source>
</reference>
<dbReference type="Proteomes" id="UP000094455">
    <property type="component" value="Unassembled WGS sequence"/>
</dbReference>
<feature type="region of interest" description="Disordered" evidence="1">
    <location>
        <begin position="135"/>
        <end position="177"/>
    </location>
</feature>